<dbReference type="Pfam" id="PF00188">
    <property type="entry name" value="CAP"/>
    <property type="match status" value="1"/>
</dbReference>
<reference evidence="2 3" key="1">
    <citation type="submission" date="2018-08" db="EMBL/GenBank/DDBJ databases">
        <title>Genomic Encyclopedia of Type Strains, Phase III (KMG-III): the genomes of soil and plant-associated and newly described type strains.</title>
        <authorList>
            <person name="Whitman W."/>
        </authorList>
    </citation>
    <scope>NUCLEOTIDE SEQUENCE [LARGE SCALE GENOMIC DNA]</scope>
    <source>
        <strain evidence="2 3">325-5</strain>
    </source>
</reference>
<dbReference type="AlphaFoldDB" id="A0A3D9RVJ3"/>
<dbReference type="CDD" id="cd05379">
    <property type="entry name" value="CAP_bacterial"/>
    <property type="match status" value="1"/>
</dbReference>
<proteinExistence type="predicted"/>
<dbReference type="RefSeq" id="WP_115881308.1">
    <property type="nucleotide sequence ID" value="NZ_QTTQ01000011.1"/>
</dbReference>
<dbReference type="InterPro" id="IPR014044">
    <property type="entry name" value="CAP_dom"/>
</dbReference>
<feature type="domain" description="SCP" evidence="1">
    <location>
        <begin position="56"/>
        <end position="169"/>
    </location>
</feature>
<evidence type="ECO:0000313" key="3">
    <source>
        <dbReference type="Proteomes" id="UP000256429"/>
    </source>
</evidence>
<dbReference type="EMBL" id="QTTQ01000011">
    <property type="protein sequence ID" value="REE80662.1"/>
    <property type="molecule type" value="Genomic_DNA"/>
</dbReference>
<dbReference type="InterPro" id="IPR035940">
    <property type="entry name" value="CAP_sf"/>
</dbReference>
<keyword evidence="3" id="KW-1185">Reference proteome</keyword>
<accession>A0A3D9RVJ3</accession>
<evidence type="ECO:0000313" key="2">
    <source>
        <dbReference type="EMBL" id="REE80662.1"/>
    </source>
</evidence>
<evidence type="ECO:0000259" key="1">
    <source>
        <dbReference type="Pfam" id="PF00188"/>
    </source>
</evidence>
<dbReference type="PROSITE" id="PS51257">
    <property type="entry name" value="PROKAR_LIPOPROTEIN"/>
    <property type="match status" value="1"/>
</dbReference>
<organism evidence="2 3">
    <name type="scientific">Lutibacter oceani</name>
    <dbReference type="NCBI Taxonomy" id="1853311"/>
    <lineage>
        <taxon>Bacteria</taxon>
        <taxon>Pseudomonadati</taxon>
        <taxon>Bacteroidota</taxon>
        <taxon>Flavobacteriia</taxon>
        <taxon>Flavobacteriales</taxon>
        <taxon>Flavobacteriaceae</taxon>
        <taxon>Lutibacter</taxon>
    </lineage>
</organism>
<dbReference type="PANTHER" id="PTHR31157:SF1">
    <property type="entry name" value="SCP DOMAIN-CONTAINING PROTEIN"/>
    <property type="match status" value="1"/>
</dbReference>
<dbReference type="PANTHER" id="PTHR31157">
    <property type="entry name" value="SCP DOMAIN-CONTAINING PROTEIN"/>
    <property type="match status" value="1"/>
</dbReference>
<comment type="caution">
    <text evidence="2">The sequence shown here is derived from an EMBL/GenBank/DDBJ whole genome shotgun (WGS) entry which is preliminary data.</text>
</comment>
<dbReference type="SUPFAM" id="SSF55797">
    <property type="entry name" value="PR-1-like"/>
    <property type="match status" value="1"/>
</dbReference>
<gene>
    <name evidence="2" type="ORF">BX611_2311</name>
</gene>
<name>A0A3D9RVJ3_9FLAO</name>
<dbReference type="OrthoDB" id="982527at2"/>
<sequence>MKSLSTFLLSFVFLSSILISCSKEDDGIYFNETNEALNNEVVNSQVSYSDIETEILNLVNEHRQNLGLKSLTTLNIISGVADGHTGYMIEKGVVNHDNFNQRSETLINNAGAKSVGENVAFGFNSAQGVLNGWLNSEEHKKIIENENYTHFGISTDSNSEGRNYFTQIFITK</sequence>
<dbReference type="Proteomes" id="UP000256429">
    <property type="component" value="Unassembled WGS sequence"/>
</dbReference>
<dbReference type="Gene3D" id="3.40.33.10">
    <property type="entry name" value="CAP"/>
    <property type="match status" value="1"/>
</dbReference>
<protein>
    <submittedName>
        <fullName evidence="2">Uncharacterized protein YkwD</fullName>
    </submittedName>
</protein>